<keyword evidence="6" id="KW-0805">Transcription regulation</keyword>
<evidence type="ECO:0000256" key="3">
    <source>
        <dbReference type="ARBA" id="ARBA00006382"/>
    </source>
</evidence>
<dbReference type="InterPro" id="IPR038089">
    <property type="entry name" value="Med31_sf"/>
</dbReference>
<dbReference type="Gene3D" id="3.40.50.10860">
    <property type="entry name" value="Leucine Dehydrogenase, chain A, domain 1"/>
    <property type="match status" value="1"/>
</dbReference>
<keyword evidence="9" id="KW-0804">Transcription</keyword>
<comment type="subcellular location">
    <subcellularLocation>
        <location evidence="1">Nucleus</location>
    </subcellularLocation>
</comment>
<dbReference type="Gene3D" id="3.40.50.720">
    <property type="entry name" value="NAD(P)-binding Rossmann-like Domain"/>
    <property type="match status" value="1"/>
</dbReference>
<comment type="catalytic activity">
    <reaction evidence="11">
        <text>L-glutamate + NAD(+) + H2O = 2-oxoglutarate + NH4(+) + NADH + H(+)</text>
        <dbReference type="Rhea" id="RHEA:15133"/>
        <dbReference type="ChEBI" id="CHEBI:15377"/>
        <dbReference type="ChEBI" id="CHEBI:15378"/>
        <dbReference type="ChEBI" id="CHEBI:16810"/>
        <dbReference type="ChEBI" id="CHEBI:28938"/>
        <dbReference type="ChEBI" id="CHEBI:29985"/>
        <dbReference type="ChEBI" id="CHEBI:57540"/>
        <dbReference type="ChEBI" id="CHEBI:57945"/>
        <dbReference type="EC" id="1.4.1.3"/>
    </reaction>
</comment>
<keyword evidence="17" id="KW-1185">Reference proteome</keyword>
<evidence type="ECO:0000256" key="14">
    <source>
        <dbReference type="SAM" id="MobiDB-lite"/>
    </source>
</evidence>
<dbReference type="SUPFAM" id="SSF51735">
    <property type="entry name" value="NAD(P)-binding Rossmann-fold domains"/>
    <property type="match status" value="1"/>
</dbReference>
<dbReference type="EMBL" id="JAFEMO010000001">
    <property type="protein sequence ID" value="KAH7578475.1"/>
    <property type="molecule type" value="Genomic_DNA"/>
</dbReference>
<dbReference type="PROSITE" id="PS00074">
    <property type="entry name" value="GLFV_DEHYDROGENASE"/>
    <property type="match status" value="1"/>
</dbReference>
<dbReference type="InterPro" id="IPR036291">
    <property type="entry name" value="NAD(P)-bd_dom_sf"/>
</dbReference>
<feature type="domain" description="Glutamate/phenylalanine/leucine/valine/L-tryptophan dehydrogenase C-terminal" evidence="15">
    <location>
        <begin position="454"/>
        <end position="684"/>
    </location>
</feature>
<keyword evidence="8" id="KW-0010">Activator</keyword>
<dbReference type="InterPro" id="IPR006097">
    <property type="entry name" value="Glu/Leu/Phe/Val/Trp_DH_dimer"/>
</dbReference>
<feature type="region of interest" description="Disordered" evidence="14">
    <location>
        <begin position="1"/>
        <end position="25"/>
    </location>
</feature>
<gene>
    <name evidence="16" type="ORF">JRO89_XS01G0386500</name>
</gene>
<evidence type="ECO:0000256" key="9">
    <source>
        <dbReference type="ARBA" id="ARBA00023163"/>
    </source>
</evidence>
<evidence type="ECO:0000256" key="6">
    <source>
        <dbReference type="ARBA" id="ARBA00023015"/>
    </source>
</evidence>
<evidence type="ECO:0000256" key="5">
    <source>
        <dbReference type="ARBA" id="ARBA00023002"/>
    </source>
</evidence>
<name>A0ABQ8IP42_9ROSI</name>
<proteinExistence type="inferred from homology"/>
<dbReference type="Pfam" id="PF00208">
    <property type="entry name" value="ELFV_dehydrog"/>
    <property type="match status" value="1"/>
</dbReference>
<reference evidence="16 17" key="1">
    <citation type="submission" date="2021-02" db="EMBL/GenBank/DDBJ databases">
        <title>Plant Genome Project.</title>
        <authorList>
            <person name="Zhang R.-G."/>
        </authorList>
    </citation>
    <scope>NUCLEOTIDE SEQUENCE [LARGE SCALE GENOMIC DNA]</scope>
    <source>
        <tissue evidence="16">Leaves</tissue>
    </source>
</reference>
<dbReference type="Proteomes" id="UP000827721">
    <property type="component" value="Unassembled WGS sequence"/>
</dbReference>
<dbReference type="InterPro" id="IPR046346">
    <property type="entry name" value="Aminoacid_DH-like_N_sf"/>
</dbReference>
<evidence type="ECO:0000313" key="17">
    <source>
        <dbReference type="Proteomes" id="UP000827721"/>
    </source>
</evidence>
<protein>
    <recommendedName>
        <fullName evidence="4">glutamate dehydrogenase [NAD(P)(+)]</fullName>
        <ecNumber evidence="4">1.4.1.3</ecNumber>
    </recommendedName>
</protein>
<dbReference type="Gene3D" id="1.10.10.1340">
    <property type="entry name" value="Mediator of RNA polymerase II, submodule Med31 (Soh1)"/>
    <property type="match status" value="1"/>
</dbReference>
<dbReference type="Pfam" id="PF02812">
    <property type="entry name" value="ELFV_dehydrog_N"/>
    <property type="match status" value="1"/>
</dbReference>
<keyword evidence="10" id="KW-0539">Nucleus</keyword>
<evidence type="ECO:0000256" key="4">
    <source>
        <dbReference type="ARBA" id="ARBA00012889"/>
    </source>
</evidence>
<dbReference type="InterPro" id="IPR006096">
    <property type="entry name" value="Glu/Leu/Phe/Val/Trp_DH_C"/>
</dbReference>
<keyword evidence="5 13" id="KW-0560">Oxidoreductase</keyword>
<dbReference type="SUPFAM" id="SSF53223">
    <property type="entry name" value="Aminoacid dehydrogenase-like, N-terminal domain"/>
    <property type="match status" value="1"/>
</dbReference>
<evidence type="ECO:0000256" key="13">
    <source>
        <dbReference type="RuleBase" id="RU004417"/>
    </source>
</evidence>
<evidence type="ECO:0000313" key="16">
    <source>
        <dbReference type="EMBL" id="KAH7578475.1"/>
    </source>
</evidence>
<dbReference type="InterPro" id="IPR033922">
    <property type="entry name" value="NAD_bind_Glu_DH"/>
</dbReference>
<evidence type="ECO:0000256" key="12">
    <source>
        <dbReference type="ARBA" id="ARBA00048577"/>
    </source>
</evidence>
<evidence type="ECO:0000259" key="15">
    <source>
        <dbReference type="SMART" id="SM00839"/>
    </source>
</evidence>
<keyword evidence="7" id="KW-0520">NAD</keyword>
<dbReference type="PANTHER" id="PTHR11606:SF24">
    <property type="entry name" value="NAD-SPECIFIC GLUTAMATE DEHYDROGENASE"/>
    <property type="match status" value="1"/>
</dbReference>
<dbReference type="SMART" id="SM00839">
    <property type="entry name" value="ELFV_dehydrog"/>
    <property type="match status" value="1"/>
</dbReference>
<evidence type="ECO:0000256" key="10">
    <source>
        <dbReference type="ARBA" id="ARBA00023242"/>
    </source>
</evidence>
<comment type="similarity">
    <text evidence="2">Belongs to the Mediator complex subunit 31 family.</text>
</comment>
<sequence length="687" mass="76516">MATSSSKKIEDASTAPSSPNNIYKDPDDGRQRFLLELEFVQCLANPTYIHYLAQNRYFEDEAFIGYLKYLQYWQRPEYIKFIMYPHCLFFLELLQNAHFRNAMAHPGNKELAHRQQFFFWKNYRNNRLKHILPRPLPEPVAAPPAAIPRQPPVPPVPATTIPATGTTGPTLSPMQYAIPPAPALAKNDMRNSSIDRRKRKYVHEYGKKVKLIYHTFANTHEEIFLMRSIGWDDFLLHDGRHVMQIGESSPAAKKLKKCCCPAILFIRNNVSKTEAAMNALTATSRNFRNAARILGLDSKLEKSLLIPFREIKVECTIPKDDGSLVSYVGFRVQHDNARGPMKGGIRYHPEVDPDEVNALAQLMTWKTAVADIPYGGAKGGIGCNPKELSNSELERLTRVFTQKIHDLIGIHTDIPAPDMGTNAQTMAWILDEYSKFHGHSPAVVTGKPIDLGGSLGREAATGRGVVFATEALLAESGKSIRDMTFVIQGFGNVGAWAAKLIHERGGKVIAVSDITGAVKNANGIDIPELLSHKESTGSLKDFKGGDSMDPNEVLVHECDVLIPCALGGVLNRENAADVKAKFIIEAANHPTDPEADEILSKRGVIILPDIYANAGGVTVSYFEWVQNIQGFMWDEDKVNSELRRYMNQAFHNIKNMCQTHSCNLRMGAFTLGVNRVARATLLRGWEA</sequence>
<evidence type="ECO:0000256" key="11">
    <source>
        <dbReference type="ARBA" id="ARBA00047867"/>
    </source>
</evidence>
<dbReference type="PANTHER" id="PTHR11606">
    <property type="entry name" value="GLUTAMATE DEHYDROGENASE"/>
    <property type="match status" value="1"/>
</dbReference>
<dbReference type="PRINTS" id="PR00082">
    <property type="entry name" value="GLFDHDRGNASE"/>
</dbReference>
<accession>A0ABQ8IP42</accession>
<evidence type="ECO:0000256" key="2">
    <source>
        <dbReference type="ARBA" id="ARBA00006378"/>
    </source>
</evidence>
<dbReference type="InterPro" id="IPR008831">
    <property type="entry name" value="Mediator_Med31"/>
</dbReference>
<evidence type="ECO:0000256" key="8">
    <source>
        <dbReference type="ARBA" id="ARBA00023159"/>
    </source>
</evidence>
<organism evidence="16 17">
    <name type="scientific">Xanthoceras sorbifolium</name>
    <dbReference type="NCBI Taxonomy" id="99658"/>
    <lineage>
        <taxon>Eukaryota</taxon>
        <taxon>Viridiplantae</taxon>
        <taxon>Streptophyta</taxon>
        <taxon>Embryophyta</taxon>
        <taxon>Tracheophyta</taxon>
        <taxon>Spermatophyta</taxon>
        <taxon>Magnoliopsida</taxon>
        <taxon>eudicotyledons</taxon>
        <taxon>Gunneridae</taxon>
        <taxon>Pentapetalae</taxon>
        <taxon>rosids</taxon>
        <taxon>malvids</taxon>
        <taxon>Sapindales</taxon>
        <taxon>Sapindaceae</taxon>
        <taxon>Xanthoceroideae</taxon>
        <taxon>Xanthoceras</taxon>
    </lineage>
</organism>
<dbReference type="InterPro" id="IPR006095">
    <property type="entry name" value="Glu/Leu/Phe/Val/Trp_DH"/>
</dbReference>
<dbReference type="EC" id="1.4.1.3" evidence="4"/>
<evidence type="ECO:0000256" key="7">
    <source>
        <dbReference type="ARBA" id="ARBA00023027"/>
    </source>
</evidence>
<comment type="catalytic activity">
    <reaction evidence="12">
        <text>L-glutamate + NADP(+) + H2O = 2-oxoglutarate + NH4(+) + NADPH + H(+)</text>
        <dbReference type="Rhea" id="RHEA:11612"/>
        <dbReference type="ChEBI" id="CHEBI:15377"/>
        <dbReference type="ChEBI" id="CHEBI:15378"/>
        <dbReference type="ChEBI" id="CHEBI:16810"/>
        <dbReference type="ChEBI" id="CHEBI:28938"/>
        <dbReference type="ChEBI" id="CHEBI:29985"/>
        <dbReference type="ChEBI" id="CHEBI:57783"/>
        <dbReference type="ChEBI" id="CHEBI:58349"/>
        <dbReference type="EC" id="1.4.1.3"/>
    </reaction>
</comment>
<dbReference type="Pfam" id="PF05669">
    <property type="entry name" value="Med31"/>
    <property type="match status" value="1"/>
</dbReference>
<dbReference type="InterPro" id="IPR033524">
    <property type="entry name" value="Glu/Leu/Phe/Val_DH_AS"/>
</dbReference>
<comment type="similarity">
    <text evidence="3 13">Belongs to the Glu/Leu/Phe/Val dehydrogenases family.</text>
</comment>
<comment type="caution">
    <text evidence="16">The sequence shown here is derived from an EMBL/GenBank/DDBJ whole genome shotgun (WGS) entry which is preliminary data.</text>
</comment>
<evidence type="ECO:0000256" key="1">
    <source>
        <dbReference type="ARBA" id="ARBA00004123"/>
    </source>
</evidence>
<dbReference type="CDD" id="cd01076">
    <property type="entry name" value="NAD_bind_1_Glu_DH"/>
    <property type="match status" value="1"/>
</dbReference>